<keyword evidence="1" id="KW-0812">Transmembrane</keyword>
<reference evidence="3 4" key="1">
    <citation type="journal article" date="2002" name="J. Mol. Microbiol. Biotechnol.">
        <title>The genome of Methanosarcina mazei: evidence for lateral gene transfer between Bacteria and Archaea.</title>
        <authorList>
            <person name="Deppenmeier U."/>
            <person name="Johann A."/>
            <person name="Hartsch T."/>
            <person name="Merkl R."/>
            <person name="Schmitz R.A."/>
            <person name="Martinez-Arias R."/>
            <person name="Henne A."/>
            <person name="Wiezer A."/>
            <person name="Baumer S."/>
            <person name="Jacobi C."/>
            <person name="Bruggemann H."/>
            <person name="Lienard T."/>
            <person name="Christmann A."/>
            <person name="Bomeke M."/>
            <person name="Steckel S."/>
            <person name="Bhattacharyya A."/>
            <person name="Lykidis A."/>
            <person name="Overbeek R."/>
            <person name="Klenk H.P."/>
            <person name="Gunsalus R.P."/>
            <person name="Fritz H.J."/>
            <person name="Gottschalk G."/>
        </authorList>
    </citation>
    <scope>NUCLEOTIDE SEQUENCE [LARGE SCALE GENOMIC DNA]</scope>
    <source>
        <strain evidence="4">ATCC BAA-159 / DSM 3647 / Goe1 / Go1 / JCM 11833 / OCM 88</strain>
    </source>
</reference>
<dbReference type="EMBL" id="AE008384">
    <property type="protein sequence ID" value="AAM32983.1"/>
    <property type="molecule type" value="Genomic_DNA"/>
</dbReference>
<name>Q8PS01_METMA</name>
<accession>Q8PS01</accession>
<keyword evidence="1" id="KW-0472">Membrane</keyword>
<keyword evidence="1" id="KW-1133">Transmembrane helix</keyword>
<dbReference type="InterPro" id="IPR017474">
    <property type="entry name" value="PEF_CTERM_C"/>
</dbReference>
<dbReference type="AlphaFoldDB" id="Q8PS01"/>
<dbReference type="eggNOG" id="arCOG06531">
    <property type="taxonomic scope" value="Archaea"/>
</dbReference>
<feature type="transmembrane region" description="Helical" evidence="1">
    <location>
        <begin position="170"/>
        <end position="188"/>
    </location>
</feature>
<evidence type="ECO:0000256" key="1">
    <source>
        <dbReference type="SAM" id="Phobius"/>
    </source>
</evidence>
<protein>
    <recommendedName>
        <fullName evidence="2">PEF-CTERM protein sorting domain-containing protein</fullName>
    </recommendedName>
</protein>
<dbReference type="KEGG" id="mma:MM_3287"/>
<sequence>MTGTALAADYSAVLDTCNEAGGENIQYVTASISGDVATFTTKGIGTYPTGWFDVAGLPEGVTVVSVQDKDGNTLIRGDDYTVSTSANIDGFRYPGTHTKIVFSTADFTSSTSSPEEKARLSQVKVKFSGTFTYPEALAFGAHVAWGIAINGLDSAKYMGYGGTTTQVPEFPTMALPVAAILGLMFIFGRKKQE</sequence>
<dbReference type="HOGENOM" id="CLU_1381425_0_0_2"/>
<gene>
    <name evidence="3" type="ordered locus">MM_3287</name>
</gene>
<evidence type="ECO:0000259" key="2">
    <source>
        <dbReference type="Pfam" id="PF26596"/>
    </source>
</evidence>
<dbReference type="Proteomes" id="UP000000595">
    <property type="component" value="Chromosome"/>
</dbReference>
<evidence type="ECO:0000313" key="3">
    <source>
        <dbReference type="EMBL" id="AAM32983.1"/>
    </source>
</evidence>
<organism evidence="3 4">
    <name type="scientific">Methanosarcina mazei (strain ATCC BAA-159 / DSM 3647 / Goe1 / Go1 / JCM 11833 / OCM 88)</name>
    <name type="common">Methanosarcina frisia</name>
    <dbReference type="NCBI Taxonomy" id="192952"/>
    <lineage>
        <taxon>Archaea</taxon>
        <taxon>Methanobacteriati</taxon>
        <taxon>Methanobacteriota</taxon>
        <taxon>Stenosarchaea group</taxon>
        <taxon>Methanomicrobia</taxon>
        <taxon>Methanosarcinales</taxon>
        <taxon>Methanosarcinaceae</taxon>
        <taxon>Methanosarcina</taxon>
    </lineage>
</organism>
<dbReference type="Pfam" id="PF26596">
    <property type="entry name" value="PEF-CTERM_ARCH"/>
    <property type="match status" value="1"/>
</dbReference>
<dbReference type="PATRIC" id="fig|192952.21.peg.3818"/>
<dbReference type="NCBIfam" id="TIGR03024">
    <property type="entry name" value="arch_PEF_CTERM"/>
    <property type="match status" value="1"/>
</dbReference>
<proteinExistence type="predicted"/>
<evidence type="ECO:0000313" key="4">
    <source>
        <dbReference type="Proteomes" id="UP000000595"/>
    </source>
</evidence>
<feature type="domain" description="PEF-CTERM protein sorting" evidence="2">
    <location>
        <begin position="167"/>
        <end position="191"/>
    </location>
</feature>